<protein>
    <recommendedName>
        <fullName evidence="3">Single-stranded DNA-binding protein</fullName>
    </recommendedName>
</protein>
<sequence length="194" mass="21628">MNRVFLAGYLASDPSSVPTSTGTMGTRISIAAKDVRNSSETHFVNCVAWQQTAKFISTYLKKGDFLVVEARLTVNKYISKEGKNVSSLSVVIDSVRTTNTNKTKIQSTNDFSQFSKGIHNKNQFENYMEEEVANLEAAFPDTVDLDVSDAFVTKSVNDNLITTNFDNKPVSEKTSKVKDEENDDDLSWQDDLDD</sequence>
<dbReference type="EMBL" id="HG937516">
    <property type="protein sequence ID" value="CDN40466.1"/>
    <property type="molecule type" value="Genomic_DNA"/>
</dbReference>
<dbReference type="AlphaFoldDB" id="A0A292IIP5"/>
<dbReference type="Proteomes" id="UP000261764">
    <property type="component" value="Chromosome I"/>
</dbReference>
<feature type="region of interest" description="Disordered" evidence="4">
    <location>
        <begin position="167"/>
        <end position="194"/>
    </location>
</feature>
<dbReference type="GO" id="GO:0006260">
    <property type="term" value="P:DNA replication"/>
    <property type="evidence" value="ECO:0007669"/>
    <property type="project" value="InterPro"/>
</dbReference>
<dbReference type="PANTHER" id="PTHR10302:SF27">
    <property type="entry name" value="SINGLE-STRANDED DNA-BINDING PROTEIN"/>
    <property type="match status" value="1"/>
</dbReference>
<proteinExistence type="predicted"/>
<evidence type="ECO:0000256" key="2">
    <source>
        <dbReference type="PROSITE-ProRule" id="PRU00252"/>
    </source>
</evidence>
<organism evidence="5 6">
    <name type="scientific">Mycoplasma amphoriforme A39</name>
    <dbReference type="NCBI Taxonomy" id="572419"/>
    <lineage>
        <taxon>Bacteria</taxon>
        <taxon>Bacillati</taxon>
        <taxon>Mycoplasmatota</taxon>
        <taxon>Mollicutes</taxon>
        <taxon>Mycoplasmataceae</taxon>
        <taxon>Mycoplasma</taxon>
    </lineage>
</organism>
<dbReference type="PANTHER" id="PTHR10302">
    <property type="entry name" value="SINGLE-STRANDED DNA-BINDING PROTEIN"/>
    <property type="match status" value="1"/>
</dbReference>
<feature type="compositionally biased region" description="Basic and acidic residues" evidence="4">
    <location>
        <begin position="169"/>
        <end position="179"/>
    </location>
</feature>
<keyword evidence="6" id="KW-1185">Reference proteome</keyword>
<dbReference type="GO" id="GO:0003697">
    <property type="term" value="F:single-stranded DNA binding"/>
    <property type="evidence" value="ECO:0007669"/>
    <property type="project" value="InterPro"/>
</dbReference>
<evidence type="ECO:0000256" key="1">
    <source>
        <dbReference type="ARBA" id="ARBA00023125"/>
    </source>
</evidence>
<reference evidence="5 6" key="1">
    <citation type="journal article" date="2015" name="Clin. Infect. Dis.">
        <title>Genomic Investigations unmask Mycoplasma amphoriforme, a new respiratory pathogen.</title>
        <authorList>
            <person name="Gillespie S.H."/>
            <person name="Ling C.L."/>
            <person name="Oravcova K."/>
            <person name="Pinheiro M."/>
            <person name="Wells L."/>
            <person name="Bryant J.M."/>
            <person name="McHugh T.D."/>
            <person name="Bebear C."/>
            <person name="Webster D."/>
            <person name="Harris S.R."/>
            <person name="Seth-Smith H.M."/>
            <person name="Thomson N.R."/>
        </authorList>
    </citation>
    <scope>NUCLEOTIDE SEQUENCE [LARGE SCALE GENOMIC DNA]</scope>
    <source>
        <strain evidence="5 6">A39</strain>
    </source>
</reference>
<keyword evidence="1 2" id="KW-0238">DNA-binding</keyword>
<gene>
    <name evidence="5" type="ORF">MAMA39_03460</name>
</gene>
<dbReference type="CDD" id="cd04496">
    <property type="entry name" value="SSB_OBF"/>
    <property type="match status" value="1"/>
</dbReference>
<dbReference type="RefSeq" id="WP_343251813.1">
    <property type="nucleotide sequence ID" value="NZ_HG937516.1"/>
</dbReference>
<feature type="compositionally biased region" description="Acidic residues" evidence="4">
    <location>
        <begin position="180"/>
        <end position="194"/>
    </location>
</feature>
<dbReference type="KEGG" id="mamp:MAMA39_03460"/>
<evidence type="ECO:0000256" key="3">
    <source>
        <dbReference type="RuleBase" id="RU000524"/>
    </source>
</evidence>
<evidence type="ECO:0000313" key="5">
    <source>
        <dbReference type="EMBL" id="CDN40466.1"/>
    </source>
</evidence>
<dbReference type="InterPro" id="IPR000424">
    <property type="entry name" value="Primosome_PriB/ssb"/>
</dbReference>
<dbReference type="InterPro" id="IPR011344">
    <property type="entry name" value="ssDNA-bd"/>
</dbReference>
<evidence type="ECO:0000313" key="6">
    <source>
        <dbReference type="Proteomes" id="UP000261764"/>
    </source>
</evidence>
<dbReference type="SUPFAM" id="SSF50249">
    <property type="entry name" value="Nucleic acid-binding proteins"/>
    <property type="match status" value="1"/>
</dbReference>
<dbReference type="GO" id="GO:0009295">
    <property type="term" value="C:nucleoid"/>
    <property type="evidence" value="ECO:0007669"/>
    <property type="project" value="TreeGrafter"/>
</dbReference>
<dbReference type="Gene3D" id="2.40.50.140">
    <property type="entry name" value="Nucleic acid-binding proteins"/>
    <property type="match status" value="1"/>
</dbReference>
<dbReference type="PROSITE" id="PS50935">
    <property type="entry name" value="SSB"/>
    <property type="match status" value="1"/>
</dbReference>
<dbReference type="InterPro" id="IPR012340">
    <property type="entry name" value="NA-bd_OB-fold"/>
</dbReference>
<dbReference type="NCBIfam" id="TIGR00621">
    <property type="entry name" value="ssb"/>
    <property type="match status" value="1"/>
</dbReference>
<evidence type="ECO:0000256" key="4">
    <source>
        <dbReference type="SAM" id="MobiDB-lite"/>
    </source>
</evidence>
<accession>A0A292IIP5</accession>
<name>A0A292IIP5_9MOLU</name>
<dbReference type="Pfam" id="PF00436">
    <property type="entry name" value="SSB"/>
    <property type="match status" value="1"/>
</dbReference>